<dbReference type="AlphaFoldDB" id="A0A9P5U5U6"/>
<dbReference type="Proteomes" id="UP000772434">
    <property type="component" value="Unassembled WGS sequence"/>
</dbReference>
<evidence type="ECO:0000313" key="2">
    <source>
        <dbReference type="Proteomes" id="UP000772434"/>
    </source>
</evidence>
<organism evidence="1 2">
    <name type="scientific">Rhodocollybia butyracea</name>
    <dbReference type="NCBI Taxonomy" id="206335"/>
    <lineage>
        <taxon>Eukaryota</taxon>
        <taxon>Fungi</taxon>
        <taxon>Dikarya</taxon>
        <taxon>Basidiomycota</taxon>
        <taxon>Agaricomycotina</taxon>
        <taxon>Agaricomycetes</taxon>
        <taxon>Agaricomycetidae</taxon>
        <taxon>Agaricales</taxon>
        <taxon>Marasmiineae</taxon>
        <taxon>Omphalotaceae</taxon>
        <taxon>Rhodocollybia</taxon>
    </lineage>
</organism>
<protein>
    <submittedName>
        <fullName evidence="1">Uncharacterized protein</fullName>
    </submittedName>
</protein>
<dbReference type="EMBL" id="JADNRY010000064">
    <property type="protein sequence ID" value="KAF9068175.1"/>
    <property type="molecule type" value="Genomic_DNA"/>
</dbReference>
<name>A0A9P5U5U6_9AGAR</name>
<sequence>MSSQSSQSAPPRTSTIKRLEATRRTAYIASQNKLPTLPIRTFDLEIFTEERRSRSKLAKETHQIFEELASIVLTHLITSSKEAMVSYLSEVANWTYQAEDVFRQQFAKEYLFIYEFQILSVILSFLFETNRPTVVFARFQEDAETLVWGEVYRDGDDGSRNEMFLSMELMEAISGEGSSEIGSTSAQRNLGFVLEMVVKKSANTPGSRLWHPDTRIIARLPDHSEVLLDAKTIEGIYESFSKEWIWKLKDSLDISLHSYEVKDSYIRLRVGSAPEDDEEVESQFEPLGLTCGRRYVS</sequence>
<dbReference type="OrthoDB" id="3063613at2759"/>
<comment type="caution">
    <text evidence="1">The sequence shown here is derived from an EMBL/GenBank/DDBJ whole genome shotgun (WGS) entry which is preliminary data.</text>
</comment>
<evidence type="ECO:0000313" key="1">
    <source>
        <dbReference type="EMBL" id="KAF9068175.1"/>
    </source>
</evidence>
<accession>A0A9P5U5U6</accession>
<gene>
    <name evidence="1" type="ORF">BDP27DRAFT_1364334</name>
</gene>
<keyword evidence="2" id="KW-1185">Reference proteome</keyword>
<proteinExistence type="predicted"/>
<reference evidence="1" key="1">
    <citation type="submission" date="2020-11" db="EMBL/GenBank/DDBJ databases">
        <authorList>
            <consortium name="DOE Joint Genome Institute"/>
            <person name="Ahrendt S."/>
            <person name="Riley R."/>
            <person name="Andreopoulos W."/>
            <person name="Labutti K."/>
            <person name="Pangilinan J."/>
            <person name="Ruiz-Duenas F.J."/>
            <person name="Barrasa J.M."/>
            <person name="Sanchez-Garcia M."/>
            <person name="Camarero S."/>
            <person name="Miyauchi S."/>
            <person name="Serrano A."/>
            <person name="Linde D."/>
            <person name="Babiker R."/>
            <person name="Drula E."/>
            <person name="Ayuso-Fernandez I."/>
            <person name="Pacheco R."/>
            <person name="Padilla G."/>
            <person name="Ferreira P."/>
            <person name="Barriuso J."/>
            <person name="Kellner H."/>
            <person name="Castanera R."/>
            <person name="Alfaro M."/>
            <person name="Ramirez L."/>
            <person name="Pisabarro A.G."/>
            <person name="Kuo A."/>
            <person name="Tritt A."/>
            <person name="Lipzen A."/>
            <person name="He G."/>
            <person name="Yan M."/>
            <person name="Ng V."/>
            <person name="Cullen D."/>
            <person name="Martin F."/>
            <person name="Rosso M.-N."/>
            <person name="Henrissat B."/>
            <person name="Hibbett D."/>
            <person name="Martinez A.T."/>
            <person name="Grigoriev I.V."/>
        </authorList>
    </citation>
    <scope>NUCLEOTIDE SEQUENCE</scope>
    <source>
        <strain evidence="1">AH 40177</strain>
    </source>
</reference>